<dbReference type="Proteomes" id="UP001059950">
    <property type="component" value="Chromosome"/>
</dbReference>
<evidence type="ECO:0000313" key="2">
    <source>
        <dbReference type="Proteomes" id="UP001059950"/>
    </source>
</evidence>
<dbReference type="EMBL" id="CP073344">
    <property type="protein sequence ID" value="UTW03092.1"/>
    <property type="molecule type" value="Genomic_DNA"/>
</dbReference>
<evidence type="ECO:0000313" key="1">
    <source>
        <dbReference type="EMBL" id="UTW03092.1"/>
    </source>
</evidence>
<dbReference type="Pfam" id="PF13707">
    <property type="entry name" value="RloB"/>
    <property type="match status" value="1"/>
</dbReference>
<reference evidence="1" key="1">
    <citation type="submission" date="2021-04" db="EMBL/GenBank/DDBJ databases">
        <title>Oceanospirillales bacteria with DddD are important DMSP degraders in coastal seawater.</title>
        <authorList>
            <person name="Liu J."/>
        </authorList>
    </citation>
    <scope>NUCLEOTIDE SEQUENCE</scope>
    <source>
        <strain evidence="1">GY6</strain>
    </source>
</reference>
<gene>
    <name evidence="1" type="ORF">KDX31_17465</name>
</gene>
<organism evidence="1 2">
    <name type="scientific">Amphritea atlantica</name>
    <dbReference type="NCBI Taxonomy" id="355243"/>
    <lineage>
        <taxon>Bacteria</taxon>
        <taxon>Pseudomonadati</taxon>
        <taxon>Pseudomonadota</taxon>
        <taxon>Gammaproteobacteria</taxon>
        <taxon>Oceanospirillales</taxon>
        <taxon>Oceanospirillaceae</taxon>
        <taxon>Amphritea</taxon>
    </lineage>
</organism>
<accession>A0ABY5GV13</accession>
<keyword evidence="2" id="KW-1185">Reference proteome</keyword>
<protein>
    <submittedName>
        <fullName evidence="1">RloB domain-containing protein</fullName>
    </submittedName>
</protein>
<dbReference type="InterPro" id="IPR025591">
    <property type="entry name" value="RloB"/>
</dbReference>
<name>A0ABY5GV13_9GAMM</name>
<proteinExistence type="predicted"/>
<sequence>MPKPRKKGKKVKRVNSKLWIYCEGSKTEILYLNAYIQLKHADCRLIEFIDVQNIKETTPKSIINRVVSDKQTSDHISTDDYWVAYDREDENDGAYRLHPEALDCAKQHNINVTISSVCIEQWVLLHFMYSARPYSNFEDLLANSPLKQELRNRGIQNYDKASADIVSILMPLVETARQNADRLNKATLAAAPVNAQRYEHNPYTDFHEVLNAIDTFVDELT</sequence>